<feature type="transmembrane region" description="Helical" evidence="7">
    <location>
        <begin position="341"/>
        <end position="361"/>
    </location>
</feature>
<feature type="transmembrane region" description="Helical" evidence="7">
    <location>
        <begin position="233"/>
        <end position="255"/>
    </location>
</feature>
<evidence type="ECO:0000256" key="6">
    <source>
        <dbReference type="ARBA" id="ARBA00023136"/>
    </source>
</evidence>
<comment type="caution">
    <text evidence="9">The sequence shown here is derived from an EMBL/GenBank/DDBJ whole genome shotgun (WGS) entry which is preliminary data.</text>
</comment>
<dbReference type="PRINTS" id="PR01036">
    <property type="entry name" value="TCRTETB"/>
</dbReference>
<evidence type="ECO:0000313" key="10">
    <source>
        <dbReference type="Proteomes" id="UP000321424"/>
    </source>
</evidence>
<feature type="transmembrane region" description="Helical" evidence="7">
    <location>
        <begin position="451"/>
        <end position="470"/>
    </location>
</feature>
<dbReference type="InterPro" id="IPR011701">
    <property type="entry name" value="MFS"/>
</dbReference>
<evidence type="ECO:0000256" key="2">
    <source>
        <dbReference type="ARBA" id="ARBA00022448"/>
    </source>
</evidence>
<keyword evidence="4 7" id="KW-0812">Transmembrane</keyword>
<dbReference type="EMBL" id="BJXA01000002">
    <property type="protein sequence ID" value="GEM35981.1"/>
    <property type="molecule type" value="Genomic_DNA"/>
</dbReference>
<organism evidence="9 10">
    <name type="scientific">Nocardia ninae NBRC 108245</name>
    <dbReference type="NCBI Taxonomy" id="1210091"/>
    <lineage>
        <taxon>Bacteria</taxon>
        <taxon>Bacillati</taxon>
        <taxon>Actinomycetota</taxon>
        <taxon>Actinomycetes</taxon>
        <taxon>Mycobacteriales</taxon>
        <taxon>Nocardiaceae</taxon>
        <taxon>Nocardia</taxon>
    </lineage>
</organism>
<feature type="transmembrane region" description="Helical" evidence="7">
    <location>
        <begin position="146"/>
        <end position="167"/>
    </location>
</feature>
<feature type="transmembrane region" description="Helical" evidence="7">
    <location>
        <begin position="86"/>
        <end position="105"/>
    </location>
</feature>
<feature type="transmembrane region" description="Helical" evidence="7">
    <location>
        <begin position="276"/>
        <end position="300"/>
    </location>
</feature>
<feature type="transmembrane region" description="Helical" evidence="7">
    <location>
        <begin position="413"/>
        <end position="431"/>
    </location>
</feature>
<proteinExistence type="predicted"/>
<feature type="domain" description="Major facilitator superfamily (MFS) profile" evidence="8">
    <location>
        <begin position="20"/>
        <end position="474"/>
    </location>
</feature>
<dbReference type="Gene3D" id="1.20.1250.20">
    <property type="entry name" value="MFS general substrate transporter like domains"/>
    <property type="match status" value="1"/>
</dbReference>
<feature type="transmembrane region" description="Helical" evidence="7">
    <location>
        <begin position="111"/>
        <end position="134"/>
    </location>
</feature>
<dbReference type="InterPro" id="IPR005829">
    <property type="entry name" value="Sugar_transporter_CS"/>
</dbReference>
<comment type="subcellular location">
    <subcellularLocation>
        <location evidence="1">Cell membrane</location>
        <topology evidence="1">Multi-pass membrane protein</topology>
    </subcellularLocation>
</comment>
<gene>
    <name evidence="9" type="ORF">NN4_05000</name>
</gene>
<evidence type="ECO:0000259" key="8">
    <source>
        <dbReference type="PROSITE" id="PS50850"/>
    </source>
</evidence>
<dbReference type="InterPro" id="IPR020846">
    <property type="entry name" value="MFS_dom"/>
</dbReference>
<protein>
    <submittedName>
        <fullName evidence="9">MFS transporter</fullName>
    </submittedName>
</protein>
<keyword evidence="10" id="KW-1185">Reference proteome</keyword>
<keyword evidence="2" id="KW-0813">Transport</keyword>
<feature type="transmembrane region" description="Helical" evidence="7">
    <location>
        <begin position="207"/>
        <end position="227"/>
    </location>
</feature>
<feature type="transmembrane region" description="Helical" evidence="7">
    <location>
        <begin position="373"/>
        <end position="392"/>
    </location>
</feature>
<dbReference type="AlphaFoldDB" id="A0A511M5U3"/>
<evidence type="ECO:0000256" key="3">
    <source>
        <dbReference type="ARBA" id="ARBA00022475"/>
    </source>
</evidence>
<dbReference type="GO" id="GO:0022857">
    <property type="term" value="F:transmembrane transporter activity"/>
    <property type="evidence" value="ECO:0007669"/>
    <property type="project" value="InterPro"/>
</dbReference>
<dbReference type="PANTHER" id="PTHR42718:SF46">
    <property type="entry name" value="BLR6921 PROTEIN"/>
    <property type="match status" value="1"/>
</dbReference>
<dbReference type="Gene3D" id="1.20.1720.10">
    <property type="entry name" value="Multidrug resistance protein D"/>
    <property type="match status" value="1"/>
</dbReference>
<feature type="transmembrane region" description="Helical" evidence="7">
    <location>
        <begin position="173"/>
        <end position="195"/>
    </location>
</feature>
<dbReference type="SUPFAM" id="SSF103473">
    <property type="entry name" value="MFS general substrate transporter"/>
    <property type="match status" value="1"/>
</dbReference>
<name>A0A511M5U3_9NOCA</name>
<evidence type="ECO:0000256" key="5">
    <source>
        <dbReference type="ARBA" id="ARBA00022989"/>
    </source>
</evidence>
<dbReference type="CDD" id="cd17321">
    <property type="entry name" value="MFS_MMR_MDR_like"/>
    <property type="match status" value="1"/>
</dbReference>
<keyword evidence="3" id="KW-1003">Cell membrane</keyword>
<reference evidence="9 10" key="1">
    <citation type="submission" date="2019-07" db="EMBL/GenBank/DDBJ databases">
        <title>Whole genome shotgun sequence of Nocardia ninae NBRC 108245.</title>
        <authorList>
            <person name="Hosoyama A."/>
            <person name="Uohara A."/>
            <person name="Ohji S."/>
            <person name="Ichikawa N."/>
        </authorList>
    </citation>
    <scope>NUCLEOTIDE SEQUENCE [LARGE SCALE GENOMIC DNA]</scope>
    <source>
        <strain evidence="9 10">NBRC 108245</strain>
    </source>
</reference>
<feature type="transmembrane region" description="Helical" evidence="7">
    <location>
        <begin position="20"/>
        <end position="43"/>
    </location>
</feature>
<dbReference type="Pfam" id="PF07690">
    <property type="entry name" value="MFS_1"/>
    <property type="match status" value="1"/>
</dbReference>
<feature type="transmembrane region" description="Helical" evidence="7">
    <location>
        <begin position="312"/>
        <end position="329"/>
    </location>
</feature>
<evidence type="ECO:0000313" key="9">
    <source>
        <dbReference type="EMBL" id="GEM35981.1"/>
    </source>
</evidence>
<evidence type="ECO:0000256" key="7">
    <source>
        <dbReference type="SAM" id="Phobius"/>
    </source>
</evidence>
<evidence type="ECO:0000256" key="4">
    <source>
        <dbReference type="ARBA" id="ARBA00022692"/>
    </source>
</evidence>
<keyword evidence="5 7" id="KW-1133">Transmembrane helix</keyword>
<keyword evidence="6 7" id="KW-0472">Membrane</keyword>
<dbReference type="PROSITE" id="PS00216">
    <property type="entry name" value="SUGAR_TRANSPORT_1"/>
    <property type="match status" value="1"/>
</dbReference>
<dbReference type="PANTHER" id="PTHR42718">
    <property type="entry name" value="MAJOR FACILITATOR SUPERFAMILY MULTIDRUG TRANSPORTER MFSC"/>
    <property type="match status" value="1"/>
</dbReference>
<dbReference type="PROSITE" id="PS50850">
    <property type="entry name" value="MFS"/>
    <property type="match status" value="1"/>
</dbReference>
<dbReference type="GO" id="GO:0005886">
    <property type="term" value="C:plasma membrane"/>
    <property type="evidence" value="ECO:0007669"/>
    <property type="project" value="UniProtKB-SubCell"/>
</dbReference>
<dbReference type="Proteomes" id="UP000321424">
    <property type="component" value="Unassembled WGS sequence"/>
</dbReference>
<feature type="transmembrane region" description="Helical" evidence="7">
    <location>
        <begin position="55"/>
        <end position="74"/>
    </location>
</feature>
<evidence type="ECO:0000256" key="1">
    <source>
        <dbReference type="ARBA" id="ARBA00004651"/>
    </source>
</evidence>
<sequence>MMTRAVENSSVLSPRRGKLVLALLCSIGFLDFMDAVIVNVALPSMQHQLGFSEQGLQWVATGYLLTYGGFMLLGGRAADLVGRRRVLVAGVVVFALASLVGGFATTAEQLVGARIVQGAGAALMMPAALSLVTTSFKEGSDRHRALGVWGGMIGAASASGVLLGGVLTEYFGWRSVLLINPIICVLLLVAIYGLLPDDRRSASRASFDLPGAVLGTGGMLLLVYAIVEAPHAGWDSLSTISLFAGAVLLLVAFVVNEHRSRNPLMPLSIFRVRGLAAADATQLIAIAGFMSMFFFLSLYMQNVLGYSALRTGIVYLPVTMGIGVGALVATKLIPLVGTRPLIVGGSVVASIGVFLLSGLPVDGDYMTDLLPGMMVMSVGLGFVMVSVTNAANAGVPADKSGLAASLLNSSQQLGGAFGLAVLTTVATSYTADLLATGTPPPEALASGFSRALLASGIAILVAAVIGLRTYNTRSNDAPM</sequence>
<dbReference type="InterPro" id="IPR036259">
    <property type="entry name" value="MFS_trans_sf"/>
</dbReference>
<accession>A0A511M5U3</accession>